<organism evidence="1 2">
    <name type="scientific">Peptococcus simiae</name>
    <dbReference type="NCBI Taxonomy" id="1643805"/>
    <lineage>
        <taxon>Bacteria</taxon>
        <taxon>Bacillati</taxon>
        <taxon>Bacillota</taxon>
        <taxon>Clostridia</taxon>
        <taxon>Eubacteriales</taxon>
        <taxon>Peptococcaceae</taxon>
        <taxon>Peptococcus</taxon>
    </lineage>
</organism>
<dbReference type="EMBL" id="JBJUVG010000001">
    <property type="protein sequence ID" value="MFM9412991.1"/>
    <property type="molecule type" value="Genomic_DNA"/>
</dbReference>
<gene>
    <name evidence="1" type="ORF">ACKQTC_01185</name>
</gene>
<protein>
    <submittedName>
        <fullName evidence="1">DUF6508 domain-containing protein</fullName>
    </submittedName>
</protein>
<dbReference type="Proteomes" id="UP001631949">
    <property type="component" value="Unassembled WGS sequence"/>
</dbReference>
<evidence type="ECO:0000313" key="2">
    <source>
        <dbReference type="Proteomes" id="UP001631949"/>
    </source>
</evidence>
<accession>A0ABW9GYJ2</accession>
<keyword evidence="2" id="KW-1185">Reference proteome</keyword>
<dbReference type="InterPro" id="IPR045425">
    <property type="entry name" value="DUF6508"/>
</dbReference>
<evidence type="ECO:0000313" key="1">
    <source>
        <dbReference type="EMBL" id="MFM9412991.1"/>
    </source>
</evidence>
<name>A0ABW9GYJ2_9FIRM</name>
<dbReference type="RefSeq" id="WP_408976608.1">
    <property type="nucleotide sequence ID" value="NZ_JBJUVG010000001.1"/>
</dbReference>
<sequence>MTYKPITDYRDRLFQSPAGHWVIDDQNEGTEAAPTETAHVVYSDEVKAFVQAVGRFQKKNPLLGLRDFSDILKAYGLQWGLADMQEAPLDRMDARGVMALIVAAIEAEKFHDGALLTFFETGCLRRWLDRLQVLDRA</sequence>
<reference evidence="1 2" key="1">
    <citation type="journal article" date="2016" name="Int. J. Syst. Evol. Microbiol.">
        <title>Peptococcus simiae sp. nov., isolated from rhesus macaque faeces and emended description of the genus Peptococcus.</title>
        <authorList>
            <person name="Shkoporov A.N."/>
            <person name="Efimov B.A."/>
            <person name="Kondova I."/>
            <person name="Ouwerling B."/>
            <person name="Chaplin A.V."/>
            <person name="Shcherbakova V.A."/>
            <person name="Langermans J.A.M."/>
        </authorList>
    </citation>
    <scope>NUCLEOTIDE SEQUENCE [LARGE SCALE GENOMIC DNA]</scope>
    <source>
        <strain evidence="1 2">M108</strain>
    </source>
</reference>
<comment type="caution">
    <text evidence="1">The sequence shown here is derived from an EMBL/GenBank/DDBJ whole genome shotgun (WGS) entry which is preliminary data.</text>
</comment>
<proteinExistence type="predicted"/>
<dbReference type="Pfam" id="PF20118">
    <property type="entry name" value="DUF6508"/>
    <property type="match status" value="1"/>
</dbReference>